<keyword evidence="5" id="KW-0030">Aminoacyl-tRNA synthetase</keyword>
<dbReference type="EMBL" id="BAAACG010000008">
    <property type="protein sequence ID" value="GAA0739489.1"/>
    <property type="molecule type" value="Genomic_DNA"/>
</dbReference>
<dbReference type="Proteomes" id="UP001501510">
    <property type="component" value="Unassembled WGS sequence"/>
</dbReference>
<dbReference type="Gene3D" id="3.30.930.10">
    <property type="entry name" value="Bira Bifunctional Protein, Domain 2"/>
    <property type="match status" value="1"/>
</dbReference>
<keyword evidence="8" id="KW-1185">Reference proteome</keyword>
<evidence type="ECO:0000256" key="4">
    <source>
        <dbReference type="ARBA" id="ARBA00022917"/>
    </source>
</evidence>
<dbReference type="SUPFAM" id="SSF55681">
    <property type="entry name" value="Class II aaRS and biotin synthetases"/>
    <property type="match status" value="1"/>
</dbReference>
<evidence type="ECO:0000256" key="2">
    <source>
        <dbReference type="ARBA" id="ARBA00022741"/>
    </source>
</evidence>
<evidence type="ECO:0000256" key="3">
    <source>
        <dbReference type="ARBA" id="ARBA00022840"/>
    </source>
</evidence>
<protein>
    <submittedName>
        <fullName evidence="7">Asparagine synthetase A</fullName>
    </submittedName>
</protein>
<dbReference type="NCBIfam" id="NF005054">
    <property type="entry name" value="PRK06462.1-4"/>
    <property type="match status" value="1"/>
</dbReference>
<keyword evidence="4" id="KW-0648">Protein biosynthesis</keyword>
<comment type="caution">
    <text evidence="7">The sequence shown here is derived from an EMBL/GenBank/DDBJ whole genome shotgun (WGS) entry which is preliminary data.</text>
</comment>
<evidence type="ECO:0000259" key="6">
    <source>
        <dbReference type="PROSITE" id="PS50862"/>
    </source>
</evidence>
<dbReference type="InterPro" id="IPR045864">
    <property type="entry name" value="aa-tRNA-synth_II/BPL/LPL"/>
</dbReference>
<accession>A0ABN1JGU7</accession>
<name>A0ABN1JGU7_9CLOT</name>
<dbReference type="PANTHER" id="PTHR22594:SF48">
    <property type="entry name" value="ASPARAGINYL-TRNA SYNTHETASE-RELATED PROTEIN (N-TRUNCATION)"/>
    <property type="match status" value="1"/>
</dbReference>
<gene>
    <name evidence="7" type="ORF">GCM10008906_18330</name>
</gene>
<keyword evidence="3" id="KW-0067">ATP-binding</keyword>
<dbReference type="RefSeq" id="WP_343760969.1">
    <property type="nucleotide sequence ID" value="NZ_BAAACG010000008.1"/>
</dbReference>
<dbReference type="Pfam" id="PF00152">
    <property type="entry name" value="tRNA-synt_2"/>
    <property type="match status" value="1"/>
</dbReference>
<proteinExistence type="predicted"/>
<dbReference type="InterPro" id="IPR006195">
    <property type="entry name" value="aa-tRNA-synth_II"/>
</dbReference>
<evidence type="ECO:0000313" key="8">
    <source>
        <dbReference type="Proteomes" id="UP001501510"/>
    </source>
</evidence>
<keyword evidence="2" id="KW-0547">Nucleotide-binding</keyword>
<dbReference type="InterPro" id="IPR004364">
    <property type="entry name" value="Aa-tRNA-synt_II"/>
</dbReference>
<evidence type="ECO:0000256" key="1">
    <source>
        <dbReference type="ARBA" id="ARBA00022598"/>
    </source>
</evidence>
<organism evidence="7 8">
    <name type="scientific">Clostridium oceanicum</name>
    <dbReference type="NCBI Taxonomy" id="1543"/>
    <lineage>
        <taxon>Bacteria</taxon>
        <taxon>Bacillati</taxon>
        <taxon>Bacillota</taxon>
        <taxon>Clostridia</taxon>
        <taxon>Eubacteriales</taxon>
        <taxon>Clostridiaceae</taxon>
        <taxon>Clostridium</taxon>
    </lineage>
</organism>
<dbReference type="PROSITE" id="PS50862">
    <property type="entry name" value="AA_TRNA_LIGASE_II"/>
    <property type="match status" value="1"/>
</dbReference>
<keyword evidence="1" id="KW-0436">Ligase</keyword>
<evidence type="ECO:0000256" key="5">
    <source>
        <dbReference type="ARBA" id="ARBA00023146"/>
    </source>
</evidence>
<evidence type="ECO:0000313" key="7">
    <source>
        <dbReference type="EMBL" id="GAA0739489.1"/>
    </source>
</evidence>
<feature type="domain" description="Aminoacyl-transfer RNA synthetases class-II family profile" evidence="6">
    <location>
        <begin position="106"/>
        <end position="320"/>
    </location>
</feature>
<reference evidence="7 8" key="1">
    <citation type="journal article" date="2019" name="Int. J. Syst. Evol. Microbiol.">
        <title>The Global Catalogue of Microorganisms (GCM) 10K type strain sequencing project: providing services to taxonomists for standard genome sequencing and annotation.</title>
        <authorList>
            <consortium name="The Broad Institute Genomics Platform"/>
            <consortium name="The Broad Institute Genome Sequencing Center for Infectious Disease"/>
            <person name="Wu L."/>
            <person name="Ma J."/>
        </authorList>
    </citation>
    <scope>NUCLEOTIDE SEQUENCE [LARGE SCALE GENOMIC DNA]</scope>
    <source>
        <strain evidence="7 8">JCM 1407</strain>
    </source>
</reference>
<dbReference type="PANTHER" id="PTHR22594">
    <property type="entry name" value="ASPARTYL/LYSYL-TRNA SYNTHETASE"/>
    <property type="match status" value="1"/>
</dbReference>
<sequence length="327" mass="38995">MEVCSLKEKMIEKERELELLNEAVDKIKNPKLPYILRVQQSILRAVDDYMYKNKITRMMPLMMAPITDTLNHSVEESALFYQGQEFDVMKSMIFHKQATLMNKGLEKIYIVSPNIRLESSERGDKRHLFEFTQVDFEFKEGTMEMVFEFMESLVRYVFEFIKKECTEEFKALGLTTDHLELKDTFKKYRTEELEEKYGEDFERIASEKATEPFWIINHKREFYDAEDLDNKGTYKNYDLIWPKGYVEGLSGGEREYKYDRIITRMREINQDEERFKDYIELAKRGELVKTAGAGFGVERMTRFICQLNQIDDATVFTRKPGKEKYIF</sequence>